<evidence type="ECO:0000256" key="3">
    <source>
        <dbReference type="ARBA" id="ARBA00022475"/>
    </source>
</evidence>
<keyword evidence="3" id="KW-1003">Cell membrane</keyword>
<reference evidence="12 13" key="1">
    <citation type="submission" date="2020-01" db="EMBL/GenBank/DDBJ databases">
        <title>Muriicola jejuensis KCTC 22299.</title>
        <authorList>
            <person name="Wang G."/>
        </authorList>
    </citation>
    <scope>NUCLEOTIDE SEQUENCE [LARGE SCALE GENOMIC DNA]</scope>
    <source>
        <strain evidence="12 13">KCTC 22299</strain>
    </source>
</reference>
<dbReference type="InterPro" id="IPR023408">
    <property type="entry name" value="MscS_beta-dom_sf"/>
</dbReference>
<dbReference type="GO" id="GO:0005886">
    <property type="term" value="C:plasma membrane"/>
    <property type="evidence" value="ECO:0007669"/>
    <property type="project" value="UniProtKB-SubCell"/>
</dbReference>
<keyword evidence="5 8" id="KW-1133">Transmembrane helix</keyword>
<name>A0A6P0UEJ9_9FLAO</name>
<dbReference type="InterPro" id="IPR010920">
    <property type="entry name" value="LSM_dom_sf"/>
</dbReference>
<feature type="transmembrane region" description="Helical" evidence="8">
    <location>
        <begin position="272"/>
        <end position="292"/>
    </location>
</feature>
<dbReference type="AlphaFoldDB" id="A0A6P0UEJ9"/>
<evidence type="ECO:0000259" key="10">
    <source>
        <dbReference type="Pfam" id="PF21082"/>
    </source>
</evidence>
<evidence type="ECO:0000256" key="6">
    <source>
        <dbReference type="ARBA" id="ARBA00023136"/>
    </source>
</evidence>
<dbReference type="InterPro" id="IPR006685">
    <property type="entry name" value="MscS_channel_2nd"/>
</dbReference>
<comment type="caution">
    <text evidence="12">The sequence shown here is derived from an EMBL/GenBank/DDBJ whole genome shotgun (WGS) entry which is preliminary data.</text>
</comment>
<feature type="domain" description="Mechanosensitive ion channel transmembrane helices 2/3" evidence="11">
    <location>
        <begin position="323"/>
        <end position="362"/>
    </location>
</feature>
<feature type="domain" description="Mechanosensitive ion channel MscS C-terminal" evidence="10">
    <location>
        <begin position="440"/>
        <end position="520"/>
    </location>
</feature>
<feature type="region of interest" description="Disordered" evidence="7">
    <location>
        <begin position="29"/>
        <end position="48"/>
    </location>
</feature>
<keyword evidence="6 8" id="KW-0472">Membrane</keyword>
<evidence type="ECO:0000256" key="7">
    <source>
        <dbReference type="SAM" id="MobiDB-lite"/>
    </source>
</evidence>
<evidence type="ECO:0000313" key="12">
    <source>
        <dbReference type="EMBL" id="NER11701.1"/>
    </source>
</evidence>
<evidence type="ECO:0000256" key="1">
    <source>
        <dbReference type="ARBA" id="ARBA00004651"/>
    </source>
</evidence>
<sequence>MQRRYFYLVLGLFSILVQDIKAGQIIPTSPESTESIQENEGIEDSLGRSNPKGTVMGFFNSLAREDYLQASQYTDLMGVSENADEATSVRFVMQFKSVLDRYGKITPINLISANPQGNKDDGLVPDMEWVGSITFKGKITPVFLKKTAGSEGVALWLISTQNLTSFIDEVSAVSDLDASAPDTEGLFSSKWKGAPVNEWIITGLLAIGTYLLSWLFTVFLGRMVRSIWKNYEHNRYKRILRTLLIPLRLVVMVFILLQVSRALGISIVVRQALGVFNLIAMWTALFIFIWLLTDALTTAVEARMRDRRHFGGLSAISFFRNTAKFILIITALLMIFNTIGMNVTAGLAALGVGGIALALGAQKTIENVIGGLSVVFDQPVSVGDFCRFGDTLGTVEKIGMRSTRIRTNHRTVVTVPNADFSSRLIENFSKRDLFLYHKTIGLRHETTSHQMRFVLVELRKILYAHPKVDPNPARVRFLGYASDSLQVEIYAYTRAKDWNDYLGIQEDINLRLAKVIEDSGSGFAYPSQRIYIAEEKGLSKAKKDKVETKVNKWIENEELQLPEFDPETIKKLKGSIEYPSGDLDRM</sequence>
<feature type="transmembrane region" description="Helical" evidence="8">
    <location>
        <begin position="242"/>
        <end position="260"/>
    </location>
</feature>
<dbReference type="Gene3D" id="3.30.70.100">
    <property type="match status" value="1"/>
</dbReference>
<dbReference type="Pfam" id="PF21088">
    <property type="entry name" value="MS_channel_1st"/>
    <property type="match status" value="1"/>
</dbReference>
<keyword evidence="13" id="KW-1185">Reference proteome</keyword>
<evidence type="ECO:0000256" key="5">
    <source>
        <dbReference type="ARBA" id="ARBA00022989"/>
    </source>
</evidence>
<evidence type="ECO:0000259" key="11">
    <source>
        <dbReference type="Pfam" id="PF21088"/>
    </source>
</evidence>
<evidence type="ECO:0000256" key="4">
    <source>
        <dbReference type="ARBA" id="ARBA00022692"/>
    </source>
</evidence>
<comment type="similarity">
    <text evidence="2">Belongs to the MscS (TC 1.A.23) family.</text>
</comment>
<evidence type="ECO:0000259" key="9">
    <source>
        <dbReference type="Pfam" id="PF00924"/>
    </source>
</evidence>
<accession>A0A6P0UEJ9</accession>
<evidence type="ECO:0000256" key="8">
    <source>
        <dbReference type="SAM" id="Phobius"/>
    </source>
</evidence>
<feature type="transmembrane region" description="Helical" evidence="8">
    <location>
        <begin position="313"/>
        <end position="336"/>
    </location>
</feature>
<dbReference type="InterPro" id="IPR011066">
    <property type="entry name" value="MscS_channel_C_sf"/>
</dbReference>
<feature type="transmembrane region" description="Helical" evidence="8">
    <location>
        <begin position="199"/>
        <end position="221"/>
    </location>
</feature>
<proteinExistence type="inferred from homology"/>
<dbReference type="InterPro" id="IPR049278">
    <property type="entry name" value="MS_channel_C"/>
</dbReference>
<feature type="domain" description="Mechanosensitive ion channel MscS" evidence="9">
    <location>
        <begin position="364"/>
        <end position="430"/>
    </location>
</feature>
<dbReference type="SUPFAM" id="SSF82689">
    <property type="entry name" value="Mechanosensitive channel protein MscS (YggB), C-terminal domain"/>
    <property type="match status" value="1"/>
</dbReference>
<organism evidence="12 13">
    <name type="scientific">Muriicola jejuensis</name>
    <dbReference type="NCBI Taxonomy" id="504488"/>
    <lineage>
        <taxon>Bacteria</taxon>
        <taxon>Pseudomonadati</taxon>
        <taxon>Bacteroidota</taxon>
        <taxon>Flavobacteriia</taxon>
        <taxon>Flavobacteriales</taxon>
        <taxon>Flavobacteriaceae</taxon>
        <taxon>Muriicola</taxon>
    </lineage>
</organism>
<gene>
    <name evidence="12" type="ORF">GWK09_14310</name>
</gene>
<dbReference type="PANTHER" id="PTHR30566">
    <property type="entry name" value="YNAI-RELATED MECHANOSENSITIVE ION CHANNEL"/>
    <property type="match status" value="1"/>
</dbReference>
<dbReference type="Proteomes" id="UP000468443">
    <property type="component" value="Unassembled WGS sequence"/>
</dbReference>
<dbReference type="RefSeq" id="WP_163694156.1">
    <property type="nucleotide sequence ID" value="NZ_FXTW01000005.1"/>
</dbReference>
<dbReference type="Pfam" id="PF21082">
    <property type="entry name" value="MS_channel_3rd"/>
    <property type="match status" value="1"/>
</dbReference>
<dbReference type="SUPFAM" id="SSF82861">
    <property type="entry name" value="Mechanosensitive channel protein MscS (YggB), transmembrane region"/>
    <property type="match status" value="1"/>
</dbReference>
<evidence type="ECO:0000313" key="13">
    <source>
        <dbReference type="Proteomes" id="UP000468443"/>
    </source>
</evidence>
<comment type="subcellular location">
    <subcellularLocation>
        <location evidence="1">Cell membrane</location>
        <topology evidence="1">Multi-pass membrane protein</topology>
    </subcellularLocation>
</comment>
<dbReference type="InterPro" id="IPR011014">
    <property type="entry name" value="MscS_channel_TM-2"/>
</dbReference>
<dbReference type="GO" id="GO:0008381">
    <property type="term" value="F:mechanosensitive monoatomic ion channel activity"/>
    <property type="evidence" value="ECO:0007669"/>
    <property type="project" value="UniProtKB-ARBA"/>
</dbReference>
<dbReference type="Gene3D" id="2.30.30.60">
    <property type="match status" value="1"/>
</dbReference>
<dbReference type="PANTHER" id="PTHR30566:SF5">
    <property type="entry name" value="MECHANOSENSITIVE ION CHANNEL PROTEIN 1, MITOCHONDRIAL-RELATED"/>
    <property type="match status" value="1"/>
</dbReference>
<dbReference type="InterPro" id="IPR049142">
    <property type="entry name" value="MS_channel_1st"/>
</dbReference>
<dbReference type="Pfam" id="PF00924">
    <property type="entry name" value="MS_channel_2nd"/>
    <property type="match status" value="1"/>
</dbReference>
<dbReference type="EMBL" id="JAABOP010000006">
    <property type="protein sequence ID" value="NER11701.1"/>
    <property type="molecule type" value="Genomic_DNA"/>
</dbReference>
<evidence type="ECO:0000256" key="2">
    <source>
        <dbReference type="ARBA" id="ARBA00008017"/>
    </source>
</evidence>
<keyword evidence="4 8" id="KW-0812">Transmembrane</keyword>
<dbReference type="Gene3D" id="1.10.287.1260">
    <property type="match status" value="1"/>
</dbReference>
<protein>
    <submittedName>
        <fullName evidence="12">Mechanosensitive ion channel</fullName>
    </submittedName>
</protein>
<dbReference type="SUPFAM" id="SSF50182">
    <property type="entry name" value="Sm-like ribonucleoproteins"/>
    <property type="match status" value="1"/>
</dbReference>
<feature type="compositionally biased region" description="Polar residues" evidence="7">
    <location>
        <begin position="29"/>
        <end position="38"/>
    </location>
</feature>